<dbReference type="SUPFAM" id="SSF47823">
    <property type="entry name" value="lambda integrase-like, N-terminal domain"/>
    <property type="match status" value="1"/>
</dbReference>
<name>A0ABX0JJ35_9BACL</name>
<keyword evidence="1 3" id="KW-0238">DNA-binding</keyword>
<protein>
    <submittedName>
        <fullName evidence="6">Site-specific integrase</fullName>
    </submittedName>
</protein>
<evidence type="ECO:0000256" key="3">
    <source>
        <dbReference type="PROSITE-ProRule" id="PRU01248"/>
    </source>
</evidence>
<dbReference type="PANTHER" id="PTHR34605:SF4">
    <property type="entry name" value="DNA ADENINE METHYLTRANSFERASE"/>
    <property type="match status" value="1"/>
</dbReference>
<evidence type="ECO:0000256" key="1">
    <source>
        <dbReference type="ARBA" id="ARBA00023125"/>
    </source>
</evidence>
<organism evidence="6 7">
    <name type="scientific">Paenibacillus agricola</name>
    <dbReference type="NCBI Taxonomy" id="2716264"/>
    <lineage>
        <taxon>Bacteria</taxon>
        <taxon>Bacillati</taxon>
        <taxon>Bacillota</taxon>
        <taxon>Bacilli</taxon>
        <taxon>Bacillales</taxon>
        <taxon>Paenibacillaceae</taxon>
        <taxon>Paenibacillus</taxon>
    </lineage>
</organism>
<proteinExistence type="predicted"/>
<evidence type="ECO:0000259" key="5">
    <source>
        <dbReference type="PROSITE" id="PS51900"/>
    </source>
</evidence>
<reference evidence="6" key="1">
    <citation type="submission" date="2020-03" db="EMBL/GenBank/DDBJ databases">
        <title>Draft sequencing of Paenibacilllus sp. S3N08.</title>
        <authorList>
            <person name="Kim D.-U."/>
        </authorList>
    </citation>
    <scope>NUCLEOTIDE SEQUENCE</scope>
    <source>
        <strain evidence="6">S3N08</strain>
    </source>
</reference>
<dbReference type="InterPro" id="IPR010998">
    <property type="entry name" value="Integrase_recombinase_N"/>
</dbReference>
<evidence type="ECO:0000313" key="7">
    <source>
        <dbReference type="Proteomes" id="UP001165962"/>
    </source>
</evidence>
<evidence type="ECO:0000256" key="2">
    <source>
        <dbReference type="ARBA" id="ARBA00023172"/>
    </source>
</evidence>
<evidence type="ECO:0000313" key="6">
    <source>
        <dbReference type="EMBL" id="NHN34768.1"/>
    </source>
</evidence>
<dbReference type="Proteomes" id="UP001165962">
    <property type="component" value="Unassembled WGS sequence"/>
</dbReference>
<dbReference type="InterPro" id="IPR052925">
    <property type="entry name" value="Phage_Integrase-like_Recomb"/>
</dbReference>
<accession>A0ABX0JJ35</accession>
<feature type="domain" description="Tyr recombinase" evidence="4">
    <location>
        <begin position="101"/>
        <end position="296"/>
    </location>
</feature>
<dbReference type="InterPro" id="IPR011010">
    <property type="entry name" value="DNA_brk_join_enz"/>
</dbReference>
<dbReference type="SUPFAM" id="SSF56349">
    <property type="entry name" value="DNA breaking-rejoining enzymes"/>
    <property type="match status" value="1"/>
</dbReference>
<dbReference type="Pfam" id="PF00589">
    <property type="entry name" value="Phage_integrase"/>
    <property type="match status" value="1"/>
</dbReference>
<dbReference type="PANTHER" id="PTHR34605">
    <property type="entry name" value="PHAGE_INTEGRASE DOMAIN-CONTAINING PROTEIN"/>
    <property type="match status" value="1"/>
</dbReference>
<gene>
    <name evidence="6" type="ORF">G9U52_34025</name>
</gene>
<dbReference type="PROSITE" id="PS51900">
    <property type="entry name" value="CB"/>
    <property type="match status" value="1"/>
</dbReference>
<keyword evidence="2" id="KW-0233">DNA recombination</keyword>
<sequence length="300" mass="32840">MKTYQSASKADNTRKSYKTNWHHFEDWCEQHRLPSLPTNEETYGLYLTALANSGYKASTISRRMSTIATAHELAGHASPNTKNIRSVIWAGIRRLHGVEEKGKQPIVLEVLLPMLAAIPNSLLGARDRAMVLLGFAGAFRRSELVGLDVEDIGFVPKGLVVNIRRSKTDQEGKGQSIGIPRGTKPETCPVTAYQAWIEAAGLTSGPVFRPMNRHGAILPKRLSDRAVARVVKIYAAAAGLDETEFAGHSLRSGLATVSWQAGKSERAIMVQTRHTTVASVRKYIRPKSLFIENAADGIGL</sequence>
<keyword evidence="7" id="KW-1185">Reference proteome</keyword>
<dbReference type="PROSITE" id="PS51898">
    <property type="entry name" value="TYR_RECOMBINASE"/>
    <property type="match status" value="1"/>
</dbReference>
<dbReference type="InterPro" id="IPR002104">
    <property type="entry name" value="Integrase_catalytic"/>
</dbReference>
<dbReference type="InterPro" id="IPR013762">
    <property type="entry name" value="Integrase-like_cat_sf"/>
</dbReference>
<dbReference type="Gene3D" id="1.10.443.10">
    <property type="entry name" value="Intergrase catalytic core"/>
    <property type="match status" value="1"/>
</dbReference>
<dbReference type="CDD" id="cd00799">
    <property type="entry name" value="INT_Cre_C"/>
    <property type="match status" value="1"/>
</dbReference>
<dbReference type="Gene3D" id="1.10.150.130">
    <property type="match status" value="1"/>
</dbReference>
<feature type="domain" description="Core-binding (CB)" evidence="5">
    <location>
        <begin position="1"/>
        <end position="75"/>
    </location>
</feature>
<dbReference type="EMBL" id="JAAOIW010000022">
    <property type="protein sequence ID" value="NHN34768.1"/>
    <property type="molecule type" value="Genomic_DNA"/>
</dbReference>
<dbReference type="InterPro" id="IPR044068">
    <property type="entry name" value="CB"/>
</dbReference>
<evidence type="ECO:0000259" key="4">
    <source>
        <dbReference type="PROSITE" id="PS51898"/>
    </source>
</evidence>
<comment type="caution">
    <text evidence="6">The sequence shown here is derived from an EMBL/GenBank/DDBJ whole genome shotgun (WGS) entry which is preliminary data.</text>
</comment>